<evidence type="ECO:0000256" key="2">
    <source>
        <dbReference type="SAM" id="Phobius"/>
    </source>
</evidence>
<protein>
    <submittedName>
        <fullName evidence="3">Uncharacterized protein</fullName>
    </submittedName>
</protein>
<feature type="transmembrane region" description="Helical" evidence="2">
    <location>
        <begin position="129"/>
        <end position="154"/>
    </location>
</feature>
<feature type="compositionally biased region" description="Pro residues" evidence="1">
    <location>
        <begin position="223"/>
        <end position="233"/>
    </location>
</feature>
<gene>
    <name evidence="3" type="ORF">OH76DRAFT_636667</name>
</gene>
<evidence type="ECO:0000256" key="1">
    <source>
        <dbReference type="SAM" id="MobiDB-lite"/>
    </source>
</evidence>
<proteinExistence type="predicted"/>
<dbReference type="OrthoDB" id="10458158at2759"/>
<keyword evidence="2" id="KW-1133">Transmembrane helix</keyword>
<evidence type="ECO:0000313" key="4">
    <source>
        <dbReference type="Proteomes" id="UP000256964"/>
    </source>
</evidence>
<dbReference type="EMBL" id="KZ857409">
    <property type="protein sequence ID" value="RDX48876.1"/>
    <property type="molecule type" value="Genomic_DNA"/>
</dbReference>
<reference evidence="3 4" key="1">
    <citation type="journal article" date="2018" name="Biotechnol. Biofuels">
        <title>Integrative visual omics of the white-rot fungus Polyporus brumalis exposes the biotechnological potential of its oxidative enzymes for delignifying raw plant biomass.</title>
        <authorList>
            <person name="Miyauchi S."/>
            <person name="Rancon A."/>
            <person name="Drula E."/>
            <person name="Hage H."/>
            <person name="Chaduli D."/>
            <person name="Favel A."/>
            <person name="Grisel S."/>
            <person name="Henrissat B."/>
            <person name="Herpoel-Gimbert I."/>
            <person name="Ruiz-Duenas F.J."/>
            <person name="Chevret D."/>
            <person name="Hainaut M."/>
            <person name="Lin J."/>
            <person name="Wang M."/>
            <person name="Pangilinan J."/>
            <person name="Lipzen A."/>
            <person name="Lesage-Meessen L."/>
            <person name="Navarro D."/>
            <person name="Riley R."/>
            <person name="Grigoriev I.V."/>
            <person name="Zhou S."/>
            <person name="Raouche S."/>
            <person name="Rosso M.N."/>
        </authorList>
    </citation>
    <scope>NUCLEOTIDE SEQUENCE [LARGE SCALE GENOMIC DNA]</scope>
    <source>
        <strain evidence="3 4">BRFM 1820</strain>
    </source>
</reference>
<dbReference type="Proteomes" id="UP000256964">
    <property type="component" value="Unassembled WGS sequence"/>
</dbReference>
<keyword evidence="2" id="KW-0812">Transmembrane</keyword>
<organism evidence="3 4">
    <name type="scientific">Lentinus brumalis</name>
    <dbReference type="NCBI Taxonomy" id="2498619"/>
    <lineage>
        <taxon>Eukaryota</taxon>
        <taxon>Fungi</taxon>
        <taxon>Dikarya</taxon>
        <taxon>Basidiomycota</taxon>
        <taxon>Agaricomycotina</taxon>
        <taxon>Agaricomycetes</taxon>
        <taxon>Polyporales</taxon>
        <taxon>Polyporaceae</taxon>
        <taxon>Lentinus</taxon>
    </lineage>
</organism>
<evidence type="ECO:0000313" key="3">
    <source>
        <dbReference type="EMBL" id="RDX48876.1"/>
    </source>
</evidence>
<sequence length="265" mass="28942">MRRVAMGQGRPLALHSSPTTLWACESRSHVLLYLLLTKKAQLVRRYCHSIRPFYASTAIRPQLRRAFFPFEPIVGLGFGKARIAVMSLRDAILVSEAVRSMSCPNSLKDFVSITLTTSMTTSAPSRVSTAAIVGAVVFGGMFLGLLTVLFYAGWAHNRGLDPNSPQRRFEFPRLGVFRAWIDPQAQMFPVSLGTSRSADDAELGPRSHGRPIVARPARVLHEPLPPYEHPPPYGLGDVERSISEAHSTLADDGIAPDSAAGRGPL</sequence>
<name>A0A371D8M3_9APHY</name>
<keyword evidence="2" id="KW-0472">Membrane</keyword>
<keyword evidence="4" id="KW-1185">Reference proteome</keyword>
<feature type="region of interest" description="Disordered" evidence="1">
    <location>
        <begin position="221"/>
        <end position="265"/>
    </location>
</feature>
<accession>A0A371D8M3</accession>
<feature type="region of interest" description="Disordered" evidence="1">
    <location>
        <begin position="196"/>
        <end position="215"/>
    </location>
</feature>
<dbReference type="AlphaFoldDB" id="A0A371D8M3"/>